<name>A0A0C2ZXM5_9AGAM</name>
<reference evidence="2" key="2">
    <citation type="submission" date="2015-01" db="EMBL/GenBank/DDBJ databases">
        <title>Evolutionary Origins and Diversification of the Mycorrhizal Mutualists.</title>
        <authorList>
            <consortium name="DOE Joint Genome Institute"/>
            <consortium name="Mycorrhizal Genomics Consortium"/>
            <person name="Kohler A."/>
            <person name="Kuo A."/>
            <person name="Nagy L.G."/>
            <person name="Floudas D."/>
            <person name="Copeland A."/>
            <person name="Barry K.W."/>
            <person name="Cichocki N."/>
            <person name="Veneault-Fourrey C."/>
            <person name="LaButti K."/>
            <person name="Lindquist E.A."/>
            <person name="Lipzen A."/>
            <person name="Lundell T."/>
            <person name="Morin E."/>
            <person name="Murat C."/>
            <person name="Riley R."/>
            <person name="Ohm R."/>
            <person name="Sun H."/>
            <person name="Tunlid A."/>
            <person name="Henrissat B."/>
            <person name="Grigoriev I.V."/>
            <person name="Hibbett D.S."/>
            <person name="Martin F."/>
        </authorList>
    </citation>
    <scope>NUCLEOTIDE SEQUENCE [LARGE SCALE GENOMIC DNA]</scope>
    <source>
        <strain evidence="2">Foug A</strain>
    </source>
</reference>
<dbReference type="EMBL" id="KN822104">
    <property type="protein sequence ID" value="KIM57212.1"/>
    <property type="molecule type" value="Genomic_DNA"/>
</dbReference>
<protein>
    <submittedName>
        <fullName evidence="1">Uncharacterized protein</fullName>
    </submittedName>
</protein>
<sequence length="192" mass="21023">MGFPVHGSSPVLALAARLVGGLRRGTIPVWVQEAVVGAYRGEYCFHTQIPAFIDWLCFIVRQLPSLRHLTPVVRDNDNDKCYHTHVSAPDLAMGPSIYARKPKPKDVGALSSYAGVNLGTIERSRKTRPAAILIIIMIPRASGRDICRILIGGMSHVWSRCVSRLRCARGGSPHMRKQGVCSNNLAPGRSET</sequence>
<proteinExistence type="predicted"/>
<dbReference type="InParanoid" id="A0A0C2ZXM5"/>
<dbReference type="AlphaFoldDB" id="A0A0C2ZXM5"/>
<evidence type="ECO:0000313" key="1">
    <source>
        <dbReference type="EMBL" id="KIM57212.1"/>
    </source>
</evidence>
<dbReference type="HOGENOM" id="CLU_1415951_0_0_1"/>
<organism evidence="1 2">
    <name type="scientific">Scleroderma citrinum Foug A</name>
    <dbReference type="NCBI Taxonomy" id="1036808"/>
    <lineage>
        <taxon>Eukaryota</taxon>
        <taxon>Fungi</taxon>
        <taxon>Dikarya</taxon>
        <taxon>Basidiomycota</taxon>
        <taxon>Agaricomycotina</taxon>
        <taxon>Agaricomycetes</taxon>
        <taxon>Agaricomycetidae</taxon>
        <taxon>Boletales</taxon>
        <taxon>Sclerodermatineae</taxon>
        <taxon>Sclerodermataceae</taxon>
        <taxon>Scleroderma</taxon>
    </lineage>
</organism>
<dbReference type="Proteomes" id="UP000053989">
    <property type="component" value="Unassembled WGS sequence"/>
</dbReference>
<keyword evidence="2" id="KW-1185">Reference proteome</keyword>
<gene>
    <name evidence="1" type="ORF">SCLCIDRAFT_1219671</name>
</gene>
<accession>A0A0C2ZXM5</accession>
<reference evidence="1 2" key="1">
    <citation type="submission" date="2014-04" db="EMBL/GenBank/DDBJ databases">
        <authorList>
            <consortium name="DOE Joint Genome Institute"/>
            <person name="Kuo A."/>
            <person name="Kohler A."/>
            <person name="Nagy L.G."/>
            <person name="Floudas D."/>
            <person name="Copeland A."/>
            <person name="Barry K.W."/>
            <person name="Cichocki N."/>
            <person name="Veneault-Fourrey C."/>
            <person name="LaButti K."/>
            <person name="Lindquist E.A."/>
            <person name="Lipzen A."/>
            <person name="Lundell T."/>
            <person name="Morin E."/>
            <person name="Murat C."/>
            <person name="Sun H."/>
            <person name="Tunlid A."/>
            <person name="Henrissat B."/>
            <person name="Grigoriev I.V."/>
            <person name="Hibbett D.S."/>
            <person name="Martin F."/>
            <person name="Nordberg H.P."/>
            <person name="Cantor M.N."/>
            <person name="Hua S.X."/>
        </authorList>
    </citation>
    <scope>NUCLEOTIDE SEQUENCE [LARGE SCALE GENOMIC DNA]</scope>
    <source>
        <strain evidence="1 2">Foug A</strain>
    </source>
</reference>
<evidence type="ECO:0000313" key="2">
    <source>
        <dbReference type="Proteomes" id="UP000053989"/>
    </source>
</evidence>